<dbReference type="HOGENOM" id="CLU_155738_2_1_6"/>
<dbReference type="EMBL" id="CP009889">
    <property type="protein sequence ID" value="AIY67276.1"/>
    <property type="molecule type" value="Genomic_DNA"/>
</dbReference>
<dbReference type="Gene3D" id="1.10.3990.20">
    <property type="entry name" value="protein bp1543"/>
    <property type="match status" value="1"/>
</dbReference>
<dbReference type="eggNOG" id="COG4321">
    <property type="taxonomic scope" value="Bacteria"/>
</dbReference>
<dbReference type="Pfam" id="PF13467">
    <property type="entry name" value="RHH_4"/>
    <property type="match status" value="1"/>
</dbReference>
<dbReference type="GO" id="GO:0016740">
    <property type="term" value="F:transferase activity"/>
    <property type="evidence" value="ECO:0007669"/>
    <property type="project" value="UniProtKB-KW"/>
</dbReference>
<dbReference type="Proteomes" id="UP000030341">
    <property type="component" value="Chromosome 2"/>
</dbReference>
<name>A0A0A7EMH5_9GAMM</name>
<keyword evidence="3" id="KW-1185">Reference proteome</keyword>
<dbReference type="OrthoDB" id="5458732at2"/>
<dbReference type="RefSeq" id="WP_040136138.1">
    <property type="nucleotide sequence ID" value="NZ_CP009889.1"/>
</dbReference>
<evidence type="ECO:0000259" key="1">
    <source>
        <dbReference type="Pfam" id="PF13467"/>
    </source>
</evidence>
<reference evidence="2 3" key="1">
    <citation type="submission" date="2014-11" db="EMBL/GenBank/DDBJ databases">
        <title>Complete Genome Sequence of Pseudoalteromonas sp. Strain OCN003 Isolated from Kaneohe Bay, Oahu, Hawaii.</title>
        <authorList>
            <person name="Beurmann S."/>
            <person name="Videau P."/>
            <person name="Ushijima B."/>
            <person name="Smith A.M."/>
            <person name="Aeby G.S."/>
            <person name="Callahan S.M."/>
            <person name="Belcaid M."/>
        </authorList>
    </citation>
    <scope>NUCLEOTIDE SEQUENCE [LARGE SCALE GENOMIC DNA]</scope>
    <source>
        <strain evidence="2 3">OCN003</strain>
    </source>
</reference>
<dbReference type="KEGG" id="pseo:OM33_19705"/>
<organism evidence="2 3">
    <name type="scientific">Pseudoalteromonas piratica</name>
    <dbReference type="NCBI Taxonomy" id="1348114"/>
    <lineage>
        <taxon>Bacteria</taxon>
        <taxon>Pseudomonadati</taxon>
        <taxon>Pseudomonadota</taxon>
        <taxon>Gammaproteobacteria</taxon>
        <taxon>Alteromonadales</taxon>
        <taxon>Pseudoalteromonadaceae</taxon>
        <taxon>Pseudoalteromonas</taxon>
    </lineage>
</organism>
<proteinExistence type="predicted"/>
<dbReference type="InterPro" id="IPR027373">
    <property type="entry name" value="RHH_dom"/>
</dbReference>
<dbReference type="InterPro" id="IPR038268">
    <property type="entry name" value="RHH_sf"/>
</dbReference>
<accession>A0A0A7EMH5</accession>
<gene>
    <name evidence="2" type="ORF">OM33_19705</name>
</gene>
<sequence length="88" mass="9963">MCELYAQEPQSSYDSTKRSIRLQGQVTSISLENKMWQILAHIADAENVTVPEFIATLYQEVIARHGSVKNLTSMLRVTCLTYALNNND</sequence>
<feature type="domain" description="Ribbon-helix-helix" evidence="1">
    <location>
        <begin position="16"/>
        <end position="82"/>
    </location>
</feature>
<evidence type="ECO:0000313" key="3">
    <source>
        <dbReference type="Proteomes" id="UP000030341"/>
    </source>
</evidence>
<keyword evidence="2" id="KW-0808">Transferase</keyword>
<dbReference type="STRING" id="1348114.OM33_19705"/>
<dbReference type="AlphaFoldDB" id="A0A0A7EMH5"/>
<evidence type="ECO:0000313" key="2">
    <source>
        <dbReference type="EMBL" id="AIY67276.1"/>
    </source>
</evidence>
<protein>
    <submittedName>
        <fullName evidence="2">Arylsulfate sulfotransferase</fullName>
    </submittedName>
</protein>